<gene>
    <name evidence="2" type="ORF">GCM10023329_23270</name>
</gene>
<name>A0ABP9A573_9ACTN</name>
<proteinExistence type="predicted"/>
<keyword evidence="3" id="KW-1185">Reference proteome</keyword>
<sequence>MDQDESPDPEGPGGGERTDGPTVCSRCGKVAEGTPLTWTFSVEDGVRRHVCEECARTNIRSIEGRLDTSWW</sequence>
<evidence type="ECO:0000256" key="1">
    <source>
        <dbReference type="SAM" id="MobiDB-lite"/>
    </source>
</evidence>
<evidence type="ECO:0008006" key="4">
    <source>
        <dbReference type="Google" id="ProtNLM"/>
    </source>
</evidence>
<organism evidence="2 3">
    <name type="scientific">Streptomyces sanyensis</name>
    <dbReference type="NCBI Taxonomy" id="568869"/>
    <lineage>
        <taxon>Bacteria</taxon>
        <taxon>Bacillati</taxon>
        <taxon>Actinomycetota</taxon>
        <taxon>Actinomycetes</taxon>
        <taxon>Kitasatosporales</taxon>
        <taxon>Streptomycetaceae</taxon>
        <taxon>Streptomyces</taxon>
    </lineage>
</organism>
<evidence type="ECO:0000313" key="3">
    <source>
        <dbReference type="Proteomes" id="UP001501147"/>
    </source>
</evidence>
<comment type="caution">
    <text evidence="2">The sequence shown here is derived from an EMBL/GenBank/DDBJ whole genome shotgun (WGS) entry which is preliminary data.</text>
</comment>
<dbReference type="EMBL" id="BAABJV010000004">
    <property type="protein sequence ID" value="GAA4774317.1"/>
    <property type="molecule type" value="Genomic_DNA"/>
</dbReference>
<reference evidence="3" key="1">
    <citation type="journal article" date="2019" name="Int. J. Syst. Evol. Microbiol.">
        <title>The Global Catalogue of Microorganisms (GCM) 10K type strain sequencing project: providing services to taxonomists for standard genome sequencing and annotation.</title>
        <authorList>
            <consortium name="The Broad Institute Genomics Platform"/>
            <consortium name="The Broad Institute Genome Sequencing Center for Infectious Disease"/>
            <person name="Wu L."/>
            <person name="Ma J."/>
        </authorList>
    </citation>
    <scope>NUCLEOTIDE SEQUENCE [LARGE SCALE GENOMIC DNA]</scope>
    <source>
        <strain evidence="3">JCM 18324</strain>
    </source>
</reference>
<feature type="region of interest" description="Disordered" evidence="1">
    <location>
        <begin position="1"/>
        <end position="23"/>
    </location>
</feature>
<dbReference type="RefSeq" id="WP_345612858.1">
    <property type="nucleotide sequence ID" value="NZ_BAABJV010000004.1"/>
</dbReference>
<protein>
    <recommendedName>
        <fullName evidence="4">Small CPxCG-related zinc finger protein</fullName>
    </recommendedName>
</protein>
<dbReference type="Proteomes" id="UP001501147">
    <property type="component" value="Unassembled WGS sequence"/>
</dbReference>
<accession>A0ABP9A573</accession>
<evidence type="ECO:0000313" key="2">
    <source>
        <dbReference type="EMBL" id="GAA4774317.1"/>
    </source>
</evidence>